<proteinExistence type="predicted"/>
<feature type="domain" description="AB hydrolase-1" evidence="2">
    <location>
        <begin position="48"/>
        <end position="298"/>
    </location>
</feature>
<feature type="compositionally biased region" description="Polar residues" evidence="1">
    <location>
        <begin position="1"/>
        <end position="10"/>
    </location>
</feature>
<dbReference type="Gene3D" id="3.40.50.1820">
    <property type="entry name" value="alpha/beta hydrolase"/>
    <property type="match status" value="1"/>
</dbReference>
<dbReference type="GO" id="GO:0016020">
    <property type="term" value="C:membrane"/>
    <property type="evidence" value="ECO:0007669"/>
    <property type="project" value="TreeGrafter"/>
</dbReference>
<feature type="region of interest" description="Disordered" evidence="1">
    <location>
        <begin position="1"/>
        <end position="24"/>
    </location>
</feature>
<protein>
    <submittedName>
        <fullName evidence="3">Alpha/beta hydrolase</fullName>
    </submittedName>
</protein>
<evidence type="ECO:0000256" key="1">
    <source>
        <dbReference type="SAM" id="MobiDB-lite"/>
    </source>
</evidence>
<dbReference type="GO" id="GO:0016787">
    <property type="term" value="F:hydrolase activity"/>
    <property type="evidence" value="ECO:0007669"/>
    <property type="project" value="UniProtKB-KW"/>
</dbReference>
<evidence type="ECO:0000259" key="2">
    <source>
        <dbReference type="Pfam" id="PF12697"/>
    </source>
</evidence>
<dbReference type="AlphaFoldDB" id="A0AAU2VZA7"/>
<dbReference type="SUPFAM" id="SSF53474">
    <property type="entry name" value="alpha/beta-Hydrolases"/>
    <property type="match status" value="1"/>
</dbReference>
<dbReference type="Pfam" id="PF12697">
    <property type="entry name" value="Abhydrolase_6"/>
    <property type="match status" value="1"/>
</dbReference>
<gene>
    <name evidence="3" type="ORF">OG398_34350</name>
</gene>
<dbReference type="PANTHER" id="PTHR43798">
    <property type="entry name" value="MONOACYLGLYCEROL LIPASE"/>
    <property type="match status" value="1"/>
</dbReference>
<organism evidence="3">
    <name type="scientific">Streptomyces sp. NBC_00008</name>
    <dbReference type="NCBI Taxonomy" id="2903610"/>
    <lineage>
        <taxon>Bacteria</taxon>
        <taxon>Bacillati</taxon>
        <taxon>Actinomycetota</taxon>
        <taxon>Actinomycetes</taxon>
        <taxon>Kitasatosporales</taxon>
        <taxon>Streptomycetaceae</taxon>
        <taxon>Streptomyces</taxon>
    </lineage>
</organism>
<name>A0AAU2VZA7_9ACTN</name>
<dbReference type="InterPro" id="IPR000073">
    <property type="entry name" value="AB_hydrolase_1"/>
</dbReference>
<reference evidence="3" key="1">
    <citation type="submission" date="2022-10" db="EMBL/GenBank/DDBJ databases">
        <title>The complete genomes of actinobacterial strains from the NBC collection.</title>
        <authorList>
            <person name="Joergensen T.S."/>
            <person name="Alvarez Arevalo M."/>
            <person name="Sterndorff E.B."/>
            <person name="Faurdal D."/>
            <person name="Vuksanovic O."/>
            <person name="Mourched A.-S."/>
            <person name="Charusanti P."/>
            <person name="Shaw S."/>
            <person name="Blin K."/>
            <person name="Weber T."/>
        </authorList>
    </citation>
    <scope>NUCLEOTIDE SEQUENCE</scope>
    <source>
        <strain evidence="3">NBC_00008</strain>
    </source>
</reference>
<sequence length="310" mass="32941">MSTSAESQKAPSAGSGPGRATGTAGAKEIELSAGTVAYEDTGGDGPTVVLLHGLMTDASLWDGTVAGLSAGHRCLAPTLPLGAHPHPMRADADLSLRGTARLVAEFLERLDLHDVTLVGSDTGGALVQLLIAEGDGGRAARVGRIVLVSCEAFDNYPARVTGRTLALAGRLSPRLFGLFMQQMRLRAVRRLPIAFGWLTRRGDAATRRWVRPVMTRQGIRRDAVRTLRAAAADARGLAGAADALASFDRPALVVWAARDRVMPSAHGRRLAELLPQGRLTGIPDSRTLVPLDQPERLALAIREFVPARHR</sequence>
<dbReference type="InterPro" id="IPR029058">
    <property type="entry name" value="AB_hydrolase_fold"/>
</dbReference>
<dbReference type="PANTHER" id="PTHR43798:SF24">
    <property type="entry name" value="CIS-3-ALKYL-4-ALKYLOXETAN-2-ONE DECARBOXYLASE"/>
    <property type="match status" value="1"/>
</dbReference>
<accession>A0AAU2VZA7</accession>
<dbReference type="InterPro" id="IPR050266">
    <property type="entry name" value="AB_hydrolase_sf"/>
</dbReference>
<dbReference type="EMBL" id="CP108313">
    <property type="protein sequence ID" value="WTW72972.1"/>
    <property type="molecule type" value="Genomic_DNA"/>
</dbReference>
<evidence type="ECO:0000313" key="3">
    <source>
        <dbReference type="EMBL" id="WTW72972.1"/>
    </source>
</evidence>
<keyword evidence="3" id="KW-0378">Hydrolase</keyword>